<organism evidence="1 2">
    <name type="scientific">Armatimonas rosea</name>
    <dbReference type="NCBI Taxonomy" id="685828"/>
    <lineage>
        <taxon>Bacteria</taxon>
        <taxon>Bacillati</taxon>
        <taxon>Armatimonadota</taxon>
        <taxon>Armatimonadia</taxon>
        <taxon>Armatimonadales</taxon>
        <taxon>Armatimonadaceae</taxon>
        <taxon>Armatimonas</taxon>
    </lineage>
</organism>
<evidence type="ECO:0000313" key="1">
    <source>
        <dbReference type="EMBL" id="MBB6049226.1"/>
    </source>
</evidence>
<protein>
    <submittedName>
        <fullName evidence="1">Uncharacterized protein</fullName>
    </submittedName>
</protein>
<comment type="caution">
    <text evidence="1">The sequence shown here is derived from an EMBL/GenBank/DDBJ whole genome shotgun (WGS) entry which is preliminary data.</text>
</comment>
<name>A0A7W9SM82_ARMRO</name>
<dbReference type="AlphaFoldDB" id="A0A7W9SM82"/>
<gene>
    <name evidence="1" type="ORF">HNQ39_000988</name>
</gene>
<dbReference type="EMBL" id="JACHGW010000001">
    <property type="protein sequence ID" value="MBB6049226.1"/>
    <property type="molecule type" value="Genomic_DNA"/>
</dbReference>
<keyword evidence="2" id="KW-1185">Reference proteome</keyword>
<evidence type="ECO:0000313" key="2">
    <source>
        <dbReference type="Proteomes" id="UP000520814"/>
    </source>
</evidence>
<proteinExistence type="predicted"/>
<dbReference type="Proteomes" id="UP000520814">
    <property type="component" value="Unassembled WGS sequence"/>
</dbReference>
<sequence length="138" mass="15756">MRPNETKFMEHLAFRTEFPLEELCEIARTALELPPFRYDNENETEWGIAVKEGVEYNLSRPYEEGTLQHWDATVPPGCNFGMTLLIPYTSALPPETVAPLVAFVGQTLSRSLNTTVWHHRRWLGAGRNVPQKTVFPPS</sequence>
<dbReference type="RefSeq" id="WP_184192840.1">
    <property type="nucleotide sequence ID" value="NZ_JACHGW010000001.1"/>
</dbReference>
<accession>A0A7W9SM82</accession>
<reference evidence="1 2" key="1">
    <citation type="submission" date="2020-08" db="EMBL/GenBank/DDBJ databases">
        <title>Genomic Encyclopedia of Type Strains, Phase IV (KMG-IV): sequencing the most valuable type-strain genomes for metagenomic binning, comparative biology and taxonomic classification.</title>
        <authorList>
            <person name="Goeker M."/>
        </authorList>
    </citation>
    <scope>NUCLEOTIDE SEQUENCE [LARGE SCALE GENOMIC DNA]</scope>
    <source>
        <strain evidence="1 2">DSM 23562</strain>
    </source>
</reference>